<dbReference type="EMBL" id="JBCITM010000001">
    <property type="protein sequence ID" value="MEN1759108.1"/>
    <property type="molecule type" value="Genomic_DNA"/>
</dbReference>
<feature type="transmembrane region" description="Helical" evidence="1">
    <location>
        <begin position="6"/>
        <end position="26"/>
    </location>
</feature>
<dbReference type="Proteomes" id="UP001407405">
    <property type="component" value="Unassembled WGS sequence"/>
</dbReference>
<evidence type="ECO:0000313" key="2">
    <source>
        <dbReference type="EMBL" id="MEN1759108.1"/>
    </source>
</evidence>
<accession>A0ABU9VPJ8</accession>
<evidence type="ECO:0000313" key="3">
    <source>
        <dbReference type="Proteomes" id="UP001407405"/>
    </source>
</evidence>
<keyword evidence="3" id="KW-1185">Reference proteome</keyword>
<keyword evidence="1" id="KW-0472">Membrane</keyword>
<dbReference type="Pfam" id="PF20181">
    <property type="entry name" value="DUF6544"/>
    <property type="match status" value="1"/>
</dbReference>
<proteinExistence type="predicted"/>
<reference evidence="2 3" key="1">
    <citation type="submission" date="2024-04" db="EMBL/GenBank/DDBJ databases">
        <title>Genome sequencing and metabolic network reconstruction of aminoacids and betaine degradation by Anoxynatronum sibiricum.</title>
        <authorList>
            <person name="Detkova E.N."/>
            <person name="Boltjanskaja Y.V."/>
            <person name="Mardanov A.V."/>
            <person name="Kevbrin V."/>
        </authorList>
    </citation>
    <scope>NUCLEOTIDE SEQUENCE [LARGE SCALE GENOMIC DNA]</scope>
    <source>
        <strain evidence="2 3">Z-7981</strain>
    </source>
</reference>
<protein>
    <submittedName>
        <fullName evidence="2">DUF6544 family protein</fullName>
    </submittedName>
</protein>
<comment type="caution">
    <text evidence="2">The sequence shown here is derived from an EMBL/GenBank/DDBJ whole genome shotgun (WGS) entry which is preliminary data.</text>
</comment>
<evidence type="ECO:0000256" key="1">
    <source>
        <dbReference type="SAM" id="Phobius"/>
    </source>
</evidence>
<organism evidence="2 3">
    <name type="scientific">Anoxynatronum sibiricum</name>
    <dbReference type="NCBI Taxonomy" id="210623"/>
    <lineage>
        <taxon>Bacteria</taxon>
        <taxon>Bacillati</taxon>
        <taxon>Bacillota</taxon>
        <taxon>Clostridia</taxon>
        <taxon>Eubacteriales</taxon>
        <taxon>Clostridiaceae</taxon>
        <taxon>Anoxynatronum</taxon>
    </lineage>
</organism>
<name>A0ABU9VPJ8_9CLOT</name>
<dbReference type="RefSeq" id="WP_343184489.1">
    <property type="nucleotide sequence ID" value="NZ_JBCITM010000001.1"/>
</dbReference>
<keyword evidence="1" id="KW-0812">Transmembrane</keyword>
<keyword evidence="1" id="KW-1133">Transmembrane helix</keyword>
<gene>
    <name evidence="2" type="ORF">AAIG11_01360</name>
</gene>
<sequence>MNSLTIVGYTFVGFITFLLVIFWSGLKRPVKSLAPNLPDIINTEQIENFGGGSVGTKRAHLPVPVQDHLVSVYPEGQPAITTAVVWGRARYRISGLWMPLRYETWCQSGKAFLRHLTFFWHGKTIIKGIDFFLDSIGALQANGVIPMNESGKKVTESQWISFWAESLVLGLVDLDDERLKWKEADAGSVILELPPFLEEEPCDACFLHLWFHSKTGRIETIKAQRYQGQLAAERIAWFLHVKKWHQHETNWIPEYTVRWGNQRKPWCHYRVDGIRRDVPVDGMFRQVNPHQYEKDKVRSKKRGKQRMKR</sequence>
<dbReference type="InterPro" id="IPR046674">
    <property type="entry name" value="DUF6544"/>
</dbReference>